<dbReference type="Gene3D" id="3.40.50.300">
    <property type="entry name" value="P-loop containing nucleotide triphosphate hydrolases"/>
    <property type="match status" value="1"/>
</dbReference>
<evidence type="ECO:0000313" key="9">
    <source>
        <dbReference type="EMBL" id="AVP87534.1"/>
    </source>
</evidence>
<evidence type="ECO:0000256" key="6">
    <source>
        <dbReference type="ARBA" id="ARBA00022840"/>
    </source>
</evidence>
<keyword evidence="4" id="KW-0547">Nucleotide-binding</keyword>
<dbReference type="AlphaFoldDB" id="A0A2P1P8E9"/>
<dbReference type="RefSeq" id="WP_106874393.1">
    <property type="nucleotide sequence ID" value="NZ_CP027845.1"/>
</dbReference>
<dbReference type="InterPro" id="IPR027417">
    <property type="entry name" value="P-loop_NTPase"/>
</dbReference>
<evidence type="ECO:0000256" key="2">
    <source>
        <dbReference type="ARBA" id="ARBA00009441"/>
    </source>
</evidence>
<keyword evidence="5" id="KW-0227">DNA damage</keyword>
<gene>
    <name evidence="9" type="ORF">phytr_5920</name>
</gene>
<comment type="similarity">
    <text evidence="2">Belongs to the RecN family.</text>
</comment>
<sequence length="454" mass="52445">MILNLSVKNFLIVESVYIDFTDGVSALNNKKAAEKSLILDAILLCFGYNLNGYDYIQQGKNSCTLTSEVDTSKVPSLKQIFEDNGIEHDDTIIIKRYQKIDKKASFFINDQQVTHHMIKEITSKLLENCTFGIDFSNPTNHADILDRYGKLEIYKQEINKLYNQWQDGILKLESLTLSEKSIQEEIEYLESAINDLSQAGVRPNEEKVLLEEIKELQKTISNQKLIKSALKHLSQVDLNESFAQVSKILGQEESLTSSLNHLEQSLINLDACKKILQNKVYESSLEHQIFEIEERLFEIRTLARKHQVDVNCLHLFFQESLLKLQKLRKYTQEKNEQSSYNNELFIKYQKQASFLNQKRQKTAKDLEQYVGQIASNEIFKINIEAIPKKLDNVQFVLLDLDMKNDIVASIKLALTEKANQPTILFKQEQTSKNIENFIKKQLSVLSINHQIICI</sequence>
<dbReference type="GO" id="GO:0006281">
    <property type="term" value="P:DNA repair"/>
    <property type="evidence" value="ECO:0007669"/>
    <property type="project" value="UniProtKB-KW"/>
</dbReference>
<keyword evidence="7" id="KW-0234">DNA repair</keyword>
<evidence type="ECO:0000313" key="10">
    <source>
        <dbReference type="Proteomes" id="UP000241762"/>
    </source>
</evidence>
<accession>A0A2P1P8E9</accession>
<reference evidence="9 10" key="1">
    <citation type="submission" date="2018-03" db="EMBL/GenBank/DDBJ databases">
        <title>A gene transfer event suggests a long-term partnership between eustigmatophyte algae and a novel lineage of endosymbiotic bacteria.</title>
        <authorList>
            <person name="Yurchenko T."/>
            <person name="Sevcikova T."/>
            <person name="Pribyl P."/>
            <person name="El Karkouri K."/>
            <person name="Klimes V."/>
            <person name="Amaral R."/>
            <person name="Zbrankova V."/>
            <person name="Kim E."/>
            <person name="Raoult D."/>
            <person name="Santos L.M.A."/>
            <person name="Elias M."/>
        </authorList>
    </citation>
    <scope>NUCLEOTIDE SEQUENCE [LARGE SCALE GENOMIC DNA]</scope>
    <source>
        <strain evidence="9">CCALA 838</strain>
    </source>
</reference>
<evidence type="ECO:0000256" key="8">
    <source>
        <dbReference type="ARBA" id="ARBA00033408"/>
    </source>
</evidence>
<dbReference type="Proteomes" id="UP000241762">
    <property type="component" value="Chromosome"/>
</dbReference>
<proteinExistence type="inferred from homology"/>
<name>A0A2P1P8E9_9RICK</name>
<comment type="function">
    <text evidence="1">May be involved in recombinational repair of damaged DNA.</text>
</comment>
<protein>
    <recommendedName>
        <fullName evidence="3">DNA repair protein RecN</fullName>
    </recommendedName>
    <alternativeName>
        <fullName evidence="8">Recombination protein N</fullName>
    </alternativeName>
</protein>
<dbReference type="SUPFAM" id="SSF52540">
    <property type="entry name" value="P-loop containing nucleoside triphosphate hydrolases"/>
    <property type="match status" value="1"/>
</dbReference>
<evidence type="ECO:0000256" key="4">
    <source>
        <dbReference type="ARBA" id="ARBA00022741"/>
    </source>
</evidence>
<dbReference type="GO" id="GO:0006310">
    <property type="term" value="P:DNA recombination"/>
    <property type="evidence" value="ECO:0007669"/>
    <property type="project" value="InterPro"/>
</dbReference>
<dbReference type="OrthoDB" id="9806954at2"/>
<organism evidence="9 10">
    <name type="scientific">Candidatus Phycorickettsia trachydisci</name>
    <dbReference type="NCBI Taxonomy" id="2115978"/>
    <lineage>
        <taxon>Bacteria</taxon>
        <taxon>Pseudomonadati</taxon>
        <taxon>Pseudomonadota</taxon>
        <taxon>Alphaproteobacteria</taxon>
        <taxon>Rickettsiales</taxon>
        <taxon>Rickettsiaceae</taxon>
        <taxon>Candidatus Phycorickettsia</taxon>
    </lineage>
</organism>
<dbReference type="InterPro" id="IPR004604">
    <property type="entry name" value="DNA_recomb/repair_RecN"/>
</dbReference>
<evidence type="ECO:0000256" key="5">
    <source>
        <dbReference type="ARBA" id="ARBA00022763"/>
    </source>
</evidence>
<dbReference type="EMBL" id="CP027845">
    <property type="protein sequence ID" value="AVP87534.1"/>
    <property type="molecule type" value="Genomic_DNA"/>
</dbReference>
<dbReference type="PANTHER" id="PTHR11059">
    <property type="entry name" value="DNA REPAIR PROTEIN RECN"/>
    <property type="match status" value="1"/>
</dbReference>
<evidence type="ECO:0000256" key="7">
    <source>
        <dbReference type="ARBA" id="ARBA00023204"/>
    </source>
</evidence>
<keyword evidence="6" id="KW-0067">ATP-binding</keyword>
<dbReference type="GO" id="GO:0005524">
    <property type="term" value="F:ATP binding"/>
    <property type="evidence" value="ECO:0007669"/>
    <property type="project" value="UniProtKB-KW"/>
</dbReference>
<keyword evidence="10" id="KW-1185">Reference proteome</keyword>
<dbReference type="KEGG" id="ptc:phytr_5920"/>
<evidence type="ECO:0000256" key="1">
    <source>
        <dbReference type="ARBA" id="ARBA00003618"/>
    </source>
</evidence>
<dbReference type="PANTHER" id="PTHR11059:SF0">
    <property type="entry name" value="DNA REPAIR PROTEIN RECN"/>
    <property type="match status" value="1"/>
</dbReference>
<evidence type="ECO:0000256" key="3">
    <source>
        <dbReference type="ARBA" id="ARBA00021315"/>
    </source>
</evidence>
<dbReference type="GO" id="GO:0043590">
    <property type="term" value="C:bacterial nucleoid"/>
    <property type="evidence" value="ECO:0007669"/>
    <property type="project" value="TreeGrafter"/>
</dbReference>
<dbReference type="GO" id="GO:0009432">
    <property type="term" value="P:SOS response"/>
    <property type="evidence" value="ECO:0007669"/>
    <property type="project" value="TreeGrafter"/>
</dbReference>